<keyword evidence="2" id="KW-0560">Oxidoreductase</keyword>
<dbReference type="GO" id="GO:0016491">
    <property type="term" value="F:oxidoreductase activity"/>
    <property type="evidence" value="ECO:0007669"/>
    <property type="project" value="UniProtKB-KW"/>
</dbReference>
<dbReference type="OrthoDB" id="3687641at2759"/>
<evidence type="ECO:0000313" key="4">
    <source>
        <dbReference type="EMBL" id="PPQ79169.1"/>
    </source>
</evidence>
<dbReference type="STRING" id="231916.A0A409WL11"/>
<comment type="pathway">
    <text evidence="1">Mycotoxin biosynthesis.</text>
</comment>
<name>A0A409WL11_9AGAR</name>
<evidence type="ECO:0000256" key="2">
    <source>
        <dbReference type="ARBA" id="ARBA00023002"/>
    </source>
</evidence>
<dbReference type="PANTHER" id="PTHR33365">
    <property type="entry name" value="YALI0B05434P"/>
    <property type="match status" value="1"/>
</dbReference>
<sequence length="176" mass="20673">MLYSDYSAYSIEDMPERWSIPLKKVRLEVEETVHYDVHSSTSSYEWSGSYPTDMGSVRFLPGFAAGQISMPHQLHCIESLQEQLRGSGPDFEKIDWAHTDHCLNYLRQWALCRADLTLEPGDFTHRDFDMDRQGISYECLDWHAVYDGLASDWDTWTTLWVRKRLDRFVLYNGSFK</sequence>
<reference evidence="4 5" key="1">
    <citation type="journal article" date="2018" name="Evol. Lett.">
        <title>Horizontal gene cluster transfer increased hallucinogenic mushroom diversity.</title>
        <authorList>
            <person name="Reynolds H.T."/>
            <person name="Vijayakumar V."/>
            <person name="Gluck-Thaler E."/>
            <person name="Korotkin H.B."/>
            <person name="Matheny P.B."/>
            <person name="Slot J.C."/>
        </authorList>
    </citation>
    <scope>NUCLEOTIDE SEQUENCE [LARGE SCALE GENOMIC DNA]</scope>
    <source>
        <strain evidence="4 5">SRW20</strain>
    </source>
</reference>
<comment type="similarity">
    <text evidence="3">Belongs to the ustYa family.</text>
</comment>
<accession>A0A409WL11</accession>
<organism evidence="4 5">
    <name type="scientific">Gymnopilus dilepis</name>
    <dbReference type="NCBI Taxonomy" id="231916"/>
    <lineage>
        <taxon>Eukaryota</taxon>
        <taxon>Fungi</taxon>
        <taxon>Dikarya</taxon>
        <taxon>Basidiomycota</taxon>
        <taxon>Agaricomycotina</taxon>
        <taxon>Agaricomycetes</taxon>
        <taxon>Agaricomycetidae</taxon>
        <taxon>Agaricales</taxon>
        <taxon>Agaricineae</taxon>
        <taxon>Hymenogastraceae</taxon>
        <taxon>Gymnopilus</taxon>
    </lineage>
</organism>
<evidence type="ECO:0000256" key="3">
    <source>
        <dbReference type="ARBA" id="ARBA00035112"/>
    </source>
</evidence>
<dbReference type="InParanoid" id="A0A409WL11"/>
<dbReference type="InterPro" id="IPR021765">
    <property type="entry name" value="UstYa-like"/>
</dbReference>
<evidence type="ECO:0000313" key="5">
    <source>
        <dbReference type="Proteomes" id="UP000284706"/>
    </source>
</evidence>
<evidence type="ECO:0000256" key="1">
    <source>
        <dbReference type="ARBA" id="ARBA00004685"/>
    </source>
</evidence>
<dbReference type="Proteomes" id="UP000284706">
    <property type="component" value="Unassembled WGS sequence"/>
</dbReference>
<dbReference type="PANTHER" id="PTHR33365:SF11">
    <property type="entry name" value="TAT PATHWAY SIGNAL SEQUENCE"/>
    <property type="match status" value="1"/>
</dbReference>
<dbReference type="EMBL" id="NHYE01005018">
    <property type="protein sequence ID" value="PPQ79169.1"/>
    <property type="molecule type" value="Genomic_DNA"/>
</dbReference>
<comment type="caution">
    <text evidence="4">The sequence shown here is derived from an EMBL/GenBank/DDBJ whole genome shotgun (WGS) entry which is preliminary data.</text>
</comment>
<gene>
    <name evidence="4" type="ORF">CVT26_000514</name>
</gene>
<dbReference type="Pfam" id="PF11807">
    <property type="entry name" value="UstYa"/>
    <property type="match status" value="1"/>
</dbReference>
<keyword evidence="5" id="KW-1185">Reference proteome</keyword>
<dbReference type="GO" id="GO:0043386">
    <property type="term" value="P:mycotoxin biosynthetic process"/>
    <property type="evidence" value="ECO:0007669"/>
    <property type="project" value="InterPro"/>
</dbReference>
<proteinExistence type="inferred from homology"/>
<protein>
    <submittedName>
        <fullName evidence="4">Uncharacterized protein</fullName>
    </submittedName>
</protein>
<dbReference type="AlphaFoldDB" id="A0A409WL11"/>